<comment type="similarity">
    <text evidence="1">Belongs to the thioesterase family.</text>
</comment>
<reference evidence="4" key="1">
    <citation type="submission" date="2016-11" db="EMBL/GenBank/DDBJ databases">
        <authorList>
            <person name="Varghese N."/>
            <person name="Submissions S."/>
        </authorList>
    </citation>
    <scope>NUCLEOTIDE SEQUENCE [LARGE SCALE GENOMIC DNA]</scope>
    <source>
        <strain evidence="4">CGMCC 1.6496</strain>
    </source>
</reference>
<dbReference type="InterPro" id="IPR012223">
    <property type="entry name" value="TEII"/>
</dbReference>
<gene>
    <name evidence="3" type="ORF">SAMN05421807_12334</name>
</gene>
<organism evidence="3 4">
    <name type="scientific">Virgibacillus chiguensis</name>
    <dbReference type="NCBI Taxonomy" id="411959"/>
    <lineage>
        <taxon>Bacteria</taxon>
        <taxon>Bacillati</taxon>
        <taxon>Bacillota</taxon>
        <taxon>Bacilli</taxon>
        <taxon>Bacillales</taxon>
        <taxon>Bacillaceae</taxon>
        <taxon>Virgibacillus</taxon>
    </lineage>
</organism>
<sequence>MKMEQREGYIIFNPNKKAKVKLMCFHHAGGSALSFIPLVRTLPKDIETYLFELPGRGISANQDFVANFSEAMAYFLPKVIDCMDRPTVFLGHSLGGLFSYAISGSLSKKQNYIERVIISAAKSPQTVLEYAIHPEKPFIVRSRDSVKMDIEALGGIPVDVDDSLLHSIINITGNDFHLLDTFTLDGVVKSSFPFELWLGKYDKAVHEREIYKWREEIQGDFCYRYFNGGHFFISESTEPADLLKETLLTIMINIENKIV</sequence>
<dbReference type="EMBL" id="FQXD01000023">
    <property type="protein sequence ID" value="SHH96512.1"/>
    <property type="molecule type" value="Genomic_DNA"/>
</dbReference>
<dbReference type="Proteomes" id="UP000184079">
    <property type="component" value="Unassembled WGS sequence"/>
</dbReference>
<dbReference type="GO" id="GO:0008610">
    <property type="term" value="P:lipid biosynthetic process"/>
    <property type="evidence" value="ECO:0007669"/>
    <property type="project" value="TreeGrafter"/>
</dbReference>
<keyword evidence="4" id="KW-1185">Reference proteome</keyword>
<dbReference type="PANTHER" id="PTHR11487:SF0">
    <property type="entry name" value="S-ACYL FATTY ACID SYNTHASE THIOESTERASE, MEDIUM CHAIN"/>
    <property type="match status" value="1"/>
</dbReference>
<evidence type="ECO:0000259" key="2">
    <source>
        <dbReference type="Pfam" id="PF00975"/>
    </source>
</evidence>
<name>A0A1M5XA33_9BACI</name>
<dbReference type="Pfam" id="PF00975">
    <property type="entry name" value="Thioesterase"/>
    <property type="match status" value="1"/>
</dbReference>
<accession>A0A1M5XA33</accession>
<dbReference type="InterPro" id="IPR029058">
    <property type="entry name" value="AB_hydrolase_fold"/>
</dbReference>
<feature type="domain" description="Thioesterase" evidence="2">
    <location>
        <begin position="21"/>
        <end position="237"/>
    </location>
</feature>
<dbReference type="InterPro" id="IPR001031">
    <property type="entry name" value="Thioesterase"/>
</dbReference>
<evidence type="ECO:0000313" key="3">
    <source>
        <dbReference type="EMBL" id="SHH96512.1"/>
    </source>
</evidence>
<proteinExistence type="inferred from homology"/>
<dbReference type="PANTHER" id="PTHR11487">
    <property type="entry name" value="THIOESTERASE"/>
    <property type="match status" value="1"/>
</dbReference>
<evidence type="ECO:0000313" key="4">
    <source>
        <dbReference type="Proteomes" id="UP000184079"/>
    </source>
</evidence>
<protein>
    <submittedName>
        <fullName evidence="3">Surfactin synthase thioesterase subunit</fullName>
    </submittedName>
</protein>
<dbReference type="Gene3D" id="3.40.50.1820">
    <property type="entry name" value="alpha/beta hydrolase"/>
    <property type="match status" value="1"/>
</dbReference>
<dbReference type="AlphaFoldDB" id="A0A1M5XA33"/>
<evidence type="ECO:0000256" key="1">
    <source>
        <dbReference type="ARBA" id="ARBA00007169"/>
    </source>
</evidence>
<dbReference type="SUPFAM" id="SSF53474">
    <property type="entry name" value="alpha/beta-Hydrolases"/>
    <property type="match status" value="1"/>
</dbReference>